<reference evidence="5" key="2">
    <citation type="submission" date="2025-08" db="UniProtKB">
        <authorList>
            <consortium name="Ensembl"/>
        </authorList>
    </citation>
    <scope>IDENTIFICATION</scope>
</reference>
<gene>
    <name evidence="5" type="primary">LOC118287044</name>
</gene>
<dbReference type="Proteomes" id="UP000694558">
    <property type="component" value="Chromosome 18"/>
</dbReference>
<dbReference type="AlphaFoldDB" id="A0A8D3E216"/>
<feature type="region of interest" description="Disordered" evidence="4">
    <location>
        <begin position="292"/>
        <end position="332"/>
    </location>
</feature>
<dbReference type="PANTHER" id="PTHR43157">
    <property type="entry name" value="PHOSPHATIDYLINOSITOL-GLYCAN BIOSYNTHESIS CLASS F PROTEIN-RELATED"/>
    <property type="match status" value="1"/>
</dbReference>
<name>A0A8D3E216_SCOMX</name>
<dbReference type="InterPro" id="IPR002347">
    <property type="entry name" value="SDR_fam"/>
</dbReference>
<protein>
    <recommendedName>
        <fullName evidence="7">Retinol dehydrogenase 13</fullName>
    </recommendedName>
</protein>
<dbReference type="PANTHER" id="PTHR43157:SF59">
    <property type="entry name" value="RETINOL DEHYDROGENASE 13"/>
    <property type="match status" value="1"/>
</dbReference>
<evidence type="ECO:0000256" key="3">
    <source>
        <dbReference type="RuleBase" id="RU000363"/>
    </source>
</evidence>
<dbReference type="PRINTS" id="PR00081">
    <property type="entry name" value="GDHRDH"/>
</dbReference>
<organism evidence="5 6">
    <name type="scientific">Scophthalmus maximus</name>
    <name type="common">Turbot</name>
    <name type="synonym">Psetta maxima</name>
    <dbReference type="NCBI Taxonomy" id="52904"/>
    <lineage>
        <taxon>Eukaryota</taxon>
        <taxon>Metazoa</taxon>
        <taxon>Chordata</taxon>
        <taxon>Craniata</taxon>
        <taxon>Vertebrata</taxon>
        <taxon>Euteleostomi</taxon>
        <taxon>Actinopterygii</taxon>
        <taxon>Neopterygii</taxon>
        <taxon>Teleostei</taxon>
        <taxon>Neoteleostei</taxon>
        <taxon>Acanthomorphata</taxon>
        <taxon>Carangaria</taxon>
        <taxon>Pleuronectiformes</taxon>
        <taxon>Pleuronectoidei</taxon>
        <taxon>Scophthalmidae</taxon>
        <taxon>Scophthalmus</taxon>
    </lineage>
</organism>
<evidence type="ECO:0000313" key="6">
    <source>
        <dbReference type="Proteomes" id="UP000694558"/>
    </source>
</evidence>
<dbReference type="PRINTS" id="PR00080">
    <property type="entry name" value="SDRFAMILY"/>
</dbReference>
<dbReference type="Ensembl" id="ENSSMAT00000075439.1">
    <property type="protein sequence ID" value="ENSSMAP00000065825.1"/>
    <property type="gene ID" value="ENSSMAG00000013406.2"/>
</dbReference>
<dbReference type="SUPFAM" id="SSF51735">
    <property type="entry name" value="NAD(P)-binding Rossmann-fold domains"/>
    <property type="match status" value="1"/>
</dbReference>
<dbReference type="InterPro" id="IPR036291">
    <property type="entry name" value="NAD(P)-bd_dom_sf"/>
</dbReference>
<sequence>MKLIRIIKKRHLICEGKATIPGKTVVVTGANAGIGKETAHELAKRGGRIIMGCRDMEKCEAAAKEIRGKTLNPHVYACHLDLASVKSIRAFAERIKQEEQRVDVLINNAGVMRCPAWKTEDGFEMQFGVNHLGHFLLTNLLLDKLKESAPSRVINLASLAHIVGKIDFEDLNWENKKFDTKQAYCQSKLANVLFTRELAKRLQGTGVTVNAVHPGVVNSKITDHISVMKRPFFSLLVKNPELGAQPSVYLAVSEELEGVTGCYYDVMTEKEPAPQALDEEVARKLWEASSRLVGLEEEGQTGQSSPPAEAARTESAQKHGQSPGPAVSAAGL</sequence>
<dbReference type="GeneTree" id="ENSGT00940000159641"/>
<dbReference type="Gene3D" id="3.40.50.720">
    <property type="entry name" value="NAD(P)-binding Rossmann-like Domain"/>
    <property type="match status" value="1"/>
</dbReference>
<comment type="similarity">
    <text evidence="1 3">Belongs to the short-chain dehydrogenases/reductases (SDR) family.</text>
</comment>
<proteinExistence type="inferred from homology"/>
<evidence type="ECO:0000256" key="2">
    <source>
        <dbReference type="ARBA" id="ARBA00023002"/>
    </source>
</evidence>
<accession>A0A8D3E216</accession>
<evidence type="ECO:0008006" key="7">
    <source>
        <dbReference type="Google" id="ProtNLM"/>
    </source>
</evidence>
<dbReference type="GO" id="GO:0016491">
    <property type="term" value="F:oxidoreductase activity"/>
    <property type="evidence" value="ECO:0007669"/>
    <property type="project" value="UniProtKB-KW"/>
</dbReference>
<evidence type="ECO:0000313" key="5">
    <source>
        <dbReference type="Ensembl" id="ENSSMAP00000065825.1"/>
    </source>
</evidence>
<evidence type="ECO:0000256" key="4">
    <source>
        <dbReference type="SAM" id="MobiDB-lite"/>
    </source>
</evidence>
<evidence type="ECO:0000256" key="1">
    <source>
        <dbReference type="ARBA" id="ARBA00006484"/>
    </source>
</evidence>
<reference evidence="5" key="1">
    <citation type="submission" date="2023-05" db="EMBL/GenBank/DDBJ databases">
        <title>High-quality long-read genome of Scophthalmus maximus.</title>
        <authorList>
            <person name="Lien S."/>
            <person name="Martinez P."/>
        </authorList>
    </citation>
    <scope>NUCLEOTIDE SEQUENCE [LARGE SCALE GENOMIC DNA]</scope>
</reference>
<dbReference type="Pfam" id="PF00106">
    <property type="entry name" value="adh_short"/>
    <property type="match status" value="1"/>
</dbReference>
<keyword evidence="2" id="KW-0560">Oxidoreductase</keyword>